<dbReference type="AlphaFoldDB" id="A0A099NSP6"/>
<sequence>MTTTTLASKHQKLANHFLGLNTIDKAEPSALKDFVVKHE</sequence>
<accession>A0A099NSP6</accession>
<name>A0A099NSP6_PICKU</name>
<dbReference type="VEuPathDB" id="FungiDB:C5L36_0C09260"/>
<comment type="caution">
    <text evidence="1">The sequence shown here is derived from an EMBL/GenBank/DDBJ whole genome shotgun (WGS) entry which is preliminary data.</text>
</comment>
<gene>
    <name evidence="1" type="ORF">JL09_g5781</name>
</gene>
<dbReference type="EMBL" id="JQFK01001000">
    <property type="protein sequence ID" value="KGK35069.1"/>
    <property type="molecule type" value="Genomic_DNA"/>
</dbReference>
<dbReference type="Proteomes" id="UP000029867">
    <property type="component" value="Unassembled WGS sequence"/>
</dbReference>
<protein>
    <submittedName>
        <fullName evidence="1">Uncharacterized protein</fullName>
    </submittedName>
</protein>
<proteinExistence type="predicted"/>
<evidence type="ECO:0000313" key="1">
    <source>
        <dbReference type="EMBL" id="KGK35069.1"/>
    </source>
</evidence>
<evidence type="ECO:0000313" key="2">
    <source>
        <dbReference type="Proteomes" id="UP000029867"/>
    </source>
</evidence>
<feature type="non-terminal residue" evidence="1">
    <location>
        <position position="39"/>
    </location>
</feature>
<organism evidence="1 2">
    <name type="scientific">Pichia kudriavzevii</name>
    <name type="common">Yeast</name>
    <name type="synonym">Issatchenkia orientalis</name>
    <dbReference type="NCBI Taxonomy" id="4909"/>
    <lineage>
        <taxon>Eukaryota</taxon>
        <taxon>Fungi</taxon>
        <taxon>Dikarya</taxon>
        <taxon>Ascomycota</taxon>
        <taxon>Saccharomycotina</taxon>
        <taxon>Pichiomycetes</taxon>
        <taxon>Pichiales</taxon>
        <taxon>Pichiaceae</taxon>
        <taxon>Pichia</taxon>
    </lineage>
</organism>
<dbReference type="HOGENOM" id="CLU_3322429_0_0_1"/>
<reference evidence="2" key="1">
    <citation type="journal article" date="2014" name="Microb. Cell Fact.">
        <title>Exploiting Issatchenkia orientalis SD108 for succinic acid production.</title>
        <authorList>
            <person name="Xiao H."/>
            <person name="Shao Z."/>
            <person name="Jiang Y."/>
            <person name="Dole S."/>
            <person name="Zhao H."/>
        </authorList>
    </citation>
    <scope>NUCLEOTIDE SEQUENCE [LARGE SCALE GENOMIC DNA]</scope>
    <source>
        <strain evidence="2">SD108</strain>
    </source>
</reference>